<feature type="compositionally biased region" description="Low complexity" evidence="3">
    <location>
        <begin position="405"/>
        <end position="430"/>
    </location>
</feature>
<dbReference type="Pfam" id="PF00629">
    <property type="entry name" value="MAM"/>
    <property type="match status" value="1"/>
</dbReference>
<dbReference type="PROSITE" id="PS50958">
    <property type="entry name" value="SMB_2"/>
    <property type="match status" value="1"/>
</dbReference>
<dbReference type="CDD" id="cd00033">
    <property type="entry name" value="CCP"/>
    <property type="match status" value="2"/>
</dbReference>
<reference evidence="8" key="1">
    <citation type="submission" date="2023-03" db="EMBL/GenBank/DDBJ databases">
        <title>Chromosome-level genomes of two armyworms, Mythimna separata and Mythimna loreyi, provide insights into the biosynthesis and reception of sex pheromones.</title>
        <authorList>
            <person name="Zhao H."/>
        </authorList>
    </citation>
    <scope>NUCLEOTIDE SEQUENCE</scope>
    <source>
        <strain evidence="8">BeijingLab</strain>
        <tissue evidence="8">Pupa</tissue>
    </source>
</reference>
<dbReference type="InterPro" id="IPR000998">
    <property type="entry name" value="MAM_dom"/>
</dbReference>
<dbReference type="PROSITE" id="PS50060">
    <property type="entry name" value="MAM_2"/>
    <property type="match status" value="1"/>
</dbReference>
<dbReference type="PANTHER" id="PTHR23282:SF101">
    <property type="entry name" value="MAM DOMAIN-CONTAINING PROTEIN"/>
    <property type="match status" value="1"/>
</dbReference>
<feature type="signal peptide" evidence="4">
    <location>
        <begin position="1"/>
        <end position="17"/>
    </location>
</feature>
<evidence type="ECO:0000259" key="6">
    <source>
        <dbReference type="PROSITE" id="PS50923"/>
    </source>
</evidence>
<feature type="region of interest" description="Disordered" evidence="3">
    <location>
        <begin position="383"/>
        <end position="455"/>
    </location>
</feature>
<accession>A0AAD8DKX4</accession>
<comment type="caution">
    <text evidence="8">The sequence shown here is derived from an EMBL/GenBank/DDBJ whole genome shotgun (WGS) entry which is preliminary data.</text>
</comment>
<dbReference type="InterPro" id="IPR051560">
    <property type="entry name" value="MAM_domain-containing"/>
</dbReference>
<feature type="domain" description="Sushi" evidence="6">
    <location>
        <begin position="81"/>
        <end position="135"/>
    </location>
</feature>
<evidence type="ECO:0000313" key="9">
    <source>
        <dbReference type="Proteomes" id="UP001231518"/>
    </source>
</evidence>
<keyword evidence="4" id="KW-0732">Signal</keyword>
<dbReference type="AlphaFoldDB" id="A0AAD8DKX4"/>
<keyword evidence="9" id="KW-1185">Reference proteome</keyword>
<feature type="domain" description="MAM" evidence="5">
    <location>
        <begin position="143"/>
        <end position="324"/>
    </location>
</feature>
<dbReference type="SMART" id="SM00137">
    <property type="entry name" value="MAM"/>
    <property type="match status" value="1"/>
</dbReference>
<comment type="caution">
    <text evidence="2">Lacks conserved residue(s) required for the propagation of feature annotation.</text>
</comment>
<keyword evidence="2" id="KW-0768">Sushi</keyword>
<evidence type="ECO:0000256" key="4">
    <source>
        <dbReference type="SAM" id="SignalP"/>
    </source>
</evidence>
<dbReference type="InterPro" id="IPR035976">
    <property type="entry name" value="Sushi/SCR/CCP_sf"/>
</dbReference>
<name>A0AAD8DKX4_MYTSE</name>
<dbReference type="PANTHER" id="PTHR23282">
    <property type="entry name" value="APICAL ENDOSOMAL GLYCOPROTEIN PRECURSOR"/>
    <property type="match status" value="1"/>
</dbReference>
<protein>
    <submittedName>
        <fullName evidence="8">Uncharacterized protein</fullName>
    </submittedName>
</protein>
<dbReference type="PROSITE" id="PS50923">
    <property type="entry name" value="SUSHI"/>
    <property type="match status" value="2"/>
</dbReference>
<dbReference type="PROSITE" id="PS51257">
    <property type="entry name" value="PROKAR_LIPOPROTEIN"/>
    <property type="match status" value="1"/>
</dbReference>
<dbReference type="SUPFAM" id="SSF57535">
    <property type="entry name" value="Complement control module/SCR domain"/>
    <property type="match status" value="2"/>
</dbReference>
<evidence type="ECO:0000259" key="5">
    <source>
        <dbReference type="PROSITE" id="PS50060"/>
    </source>
</evidence>
<dbReference type="Pfam" id="PF00084">
    <property type="entry name" value="Sushi"/>
    <property type="match status" value="2"/>
</dbReference>
<dbReference type="Gene3D" id="4.10.410.20">
    <property type="match status" value="1"/>
</dbReference>
<dbReference type="InterPro" id="IPR000436">
    <property type="entry name" value="Sushi_SCR_CCP_dom"/>
</dbReference>
<dbReference type="Proteomes" id="UP001231518">
    <property type="component" value="Chromosome 27"/>
</dbReference>
<evidence type="ECO:0000256" key="2">
    <source>
        <dbReference type="PROSITE-ProRule" id="PRU00302"/>
    </source>
</evidence>
<dbReference type="InterPro" id="IPR036024">
    <property type="entry name" value="Somatomedin_B-like_dom_sf"/>
</dbReference>
<evidence type="ECO:0000256" key="3">
    <source>
        <dbReference type="SAM" id="MobiDB-lite"/>
    </source>
</evidence>
<feature type="chain" id="PRO_5042278129" evidence="4">
    <location>
        <begin position="18"/>
        <end position="553"/>
    </location>
</feature>
<dbReference type="EMBL" id="JARGEI010000030">
    <property type="protein sequence ID" value="KAJ8705329.1"/>
    <property type="molecule type" value="Genomic_DNA"/>
</dbReference>
<dbReference type="InterPro" id="IPR013320">
    <property type="entry name" value="ConA-like_dom_sf"/>
</dbReference>
<dbReference type="Gene3D" id="2.10.70.10">
    <property type="entry name" value="Complement Module, domain 1"/>
    <property type="match status" value="2"/>
</dbReference>
<gene>
    <name evidence="8" type="ORF">PYW07_011156</name>
</gene>
<dbReference type="GO" id="GO:0016020">
    <property type="term" value="C:membrane"/>
    <property type="evidence" value="ECO:0007669"/>
    <property type="project" value="InterPro"/>
</dbReference>
<evidence type="ECO:0000256" key="1">
    <source>
        <dbReference type="ARBA" id="ARBA00023157"/>
    </source>
</evidence>
<dbReference type="InterPro" id="IPR001212">
    <property type="entry name" value="Somatomedin_B_dom"/>
</dbReference>
<dbReference type="SMART" id="SM00032">
    <property type="entry name" value="CCP"/>
    <property type="match status" value="2"/>
</dbReference>
<keyword evidence="1" id="KW-1015">Disulfide bond</keyword>
<dbReference type="SUPFAM" id="SSF90188">
    <property type="entry name" value="Somatomedin B domain"/>
    <property type="match status" value="1"/>
</dbReference>
<feature type="domain" description="Sushi" evidence="6">
    <location>
        <begin position="27"/>
        <end position="80"/>
    </location>
</feature>
<organism evidence="8 9">
    <name type="scientific">Mythimna separata</name>
    <name type="common">Oriental armyworm</name>
    <name type="synonym">Pseudaletia separata</name>
    <dbReference type="NCBI Taxonomy" id="271217"/>
    <lineage>
        <taxon>Eukaryota</taxon>
        <taxon>Metazoa</taxon>
        <taxon>Ecdysozoa</taxon>
        <taxon>Arthropoda</taxon>
        <taxon>Hexapoda</taxon>
        <taxon>Insecta</taxon>
        <taxon>Pterygota</taxon>
        <taxon>Neoptera</taxon>
        <taxon>Endopterygota</taxon>
        <taxon>Lepidoptera</taxon>
        <taxon>Glossata</taxon>
        <taxon>Ditrysia</taxon>
        <taxon>Noctuoidea</taxon>
        <taxon>Noctuidae</taxon>
        <taxon>Noctuinae</taxon>
        <taxon>Hadenini</taxon>
        <taxon>Mythimna</taxon>
    </lineage>
</organism>
<evidence type="ECO:0000259" key="7">
    <source>
        <dbReference type="PROSITE" id="PS50958"/>
    </source>
</evidence>
<sequence>MFIKCVLLLFVLNFVESEWPHHHTSTSSCTIPQIKNGSVRARHRGNFLKFYCSAQYTLVGNKYATCRSGRWDMPTPVCVKPGCQELKEVKNAVNTTSHNNAWVVFFCLPGYQLVGSPVIYCDGTQWNSTIPECHVSSAKKTETECDFEQPNICGWKPDEYHDFDWRRLNKKTPSSFLQTGPQYDHTYGKNGSGYYMYIESTGRIANETARLMSPVYEQDLAKDGCFVFWYHMFGRSMGGLMVYQKPAKLSMYQLQVLLLQKKAQNYTLFEQWGQQGNEWHKSIAMLSDLGDNFQIVIEGIRGQSFMSDIAIDDVSIQHGENCTKAMLQTTTPPIVLQSCVGRCDLYNEAADYRGCSCSIICIIHDTCCSDFLDVCDFNNSNAEDYSSSSSSEAPPQTKKPPFSPRPTTSTTTTTKMPATNTTTNKLSETTTTDKELTKNTTTDNKLPENTTTTTKLPEITNTTTKLPATTTATTKLLETNKRSATSTTNTATPPTTPYTFTTVLQPVFTRKIMTIEVSQTSSSIISIVRTTMDEAGVKTEEVCSCNCGGSVTG</sequence>
<feature type="domain" description="SMB" evidence="7">
    <location>
        <begin position="335"/>
        <end position="380"/>
    </location>
</feature>
<dbReference type="SUPFAM" id="SSF49899">
    <property type="entry name" value="Concanavalin A-like lectins/glucanases"/>
    <property type="match status" value="1"/>
</dbReference>
<dbReference type="Gene3D" id="2.60.120.200">
    <property type="match status" value="1"/>
</dbReference>
<dbReference type="CDD" id="cd06263">
    <property type="entry name" value="MAM"/>
    <property type="match status" value="1"/>
</dbReference>
<dbReference type="PROSITE" id="PS00524">
    <property type="entry name" value="SMB_1"/>
    <property type="match status" value="1"/>
</dbReference>
<proteinExistence type="predicted"/>
<evidence type="ECO:0000313" key="8">
    <source>
        <dbReference type="EMBL" id="KAJ8705329.1"/>
    </source>
</evidence>